<comment type="caution">
    <text evidence="4">The sequence shown here is derived from an EMBL/GenBank/DDBJ whole genome shotgun (WGS) entry which is preliminary data.</text>
</comment>
<evidence type="ECO:0000256" key="1">
    <source>
        <dbReference type="SAM" id="SignalP"/>
    </source>
</evidence>
<dbReference type="EMBL" id="JNHI01000029">
    <property type="protein sequence ID" value="KDS27488.1"/>
    <property type="molecule type" value="Genomic_DNA"/>
</dbReference>
<accession>A0A078QWQ9</accession>
<evidence type="ECO:0000313" key="5">
    <source>
        <dbReference type="Proteomes" id="UP000028134"/>
    </source>
</evidence>
<dbReference type="InterPro" id="IPR024361">
    <property type="entry name" value="BACON"/>
</dbReference>
<sequence>MKIFRLLTALLLIAVCAGLGSCGDDELDTKPLEPVIDEITISDTSFDFEANGGEETLSFSTNRDWTVSLANTANGENWCTVTPLNGKAGDNNIQIRVAANKGYDDRNVSLTIAAGGTSRTVIINQKQQNALTLTANKFEVGKNGGKINVEVKANIQYEVIISETSKNWISQSAKTRGLTSNNLSFDIAPSEEYDKRTGEIIIKSGEFSETVHVYQSGEGVLLLTKSEYSVSDKGETIAVDLKSNFAFDVKMPDVDWVQSAAKTRGMSSHTLYYTIAPNETYDSREAEIIFYDKNSAVKDTLKIMQVQKDAIIIGKKEYKISANGETVGIELSSNINYDISLPTDCSWIKVIDKPITKGLEQHIIYLKTDKNDTPNQRNCEIIISNKASNISETIKIIQESGGYVHIHNKLYEIVGETTSVHIDIDANVYYTPIVPAEYYWIKYVRSNGNRLYFDIEENYSNEIRKGHIIIDSPAILKQDTIQIIQTPKSNWIKKTIHLDVAGTLENLINSEQLFQINELTLTGSLNDDDFIVLNDMTSKRGNLSYLDLADTDVKSLMNKAFSWTLSESSLSDFDSKLISIILPKNCKEIGWEVFDGCTRLQIVSLPSTLEKIGMFAFAQTAIKSINIPFKVTRIEEATFLMCQNLSSITMKNVAFIGNNAFTQCSNLSQIDLPKSLVTIEHNAFSDTGIQQVELPNGFTELSDNLFMGCTKLEKVILPASLKFMNDGCFSGCEQLKDIYIYAPTPPSYRDIYDDAFRDVLLDNCVLHISKGSYAAYRHADGWNKFTNIVVEE</sequence>
<feature type="domain" description="BACON" evidence="2">
    <location>
        <begin position="160"/>
        <end position="215"/>
    </location>
</feature>
<dbReference type="GeneID" id="25120149"/>
<dbReference type="Pfam" id="PF19190">
    <property type="entry name" value="BACON_2"/>
    <property type="match status" value="1"/>
</dbReference>
<dbReference type="PATRIC" id="fig|1339350.3.peg.3663"/>
<dbReference type="Gene3D" id="2.60.40.10">
    <property type="entry name" value="Immunoglobulins"/>
    <property type="match status" value="4"/>
</dbReference>
<dbReference type="AlphaFoldDB" id="A0A078QWQ9"/>
<feature type="domain" description="BACON" evidence="2">
    <location>
        <begin position="249"/>
        <end position="305"/>
    </location>
</feature>
<gene>
    <name evidence="4" type="ORF">M097_3844</name>
</gene>
<dbReference type="PROSITE" id="PS51257">
    <property type="entry name" value="PROKAR_LIPOPROTEIN"/>
    <property type="match status" value="1"/>
</dbReference>
<dbReference type="InterPro" id="IPR013783">
    <property type="entry name" value="Ig-like_fold"/>
</dbReference>
<keyword evidence="1" id="KW-0732">Signal</keyword>
<evidence type="ECO:0000259" key="2">
    <source>
        <dbReference type="Pfam" id="PF13004"/>
    </source>
</evidence>
<protein>
    <submittedName>
        <fullName evidence="4">Leucine rich repeats family protein</fullName>
    </submittedName>
</protein>
<organism evidence="4 5">
    <name type="scientific">Phocaeicola vulgatus str. 3775 SL</name>
    <name type="common">B</name>
    <name type="synonym">iv</name>
    <dbReference type="NCBI Taxonomy" id="1339350"/>
    <lineage>
        <taxon>Bacteria</taxon>
        <taxon>Pseudomonadati</taxon>
        <taxon>Bacteroidota</taxon>
        <taxon>Bacteroidia</taxon>
        <taxon>Bacteroidales</taxon>
        <taxon>Bacteroidaceae</taxon>
        <taxon>Phocaeicola</taxon>
    </lineage>
</organism>
<feature type="chain" id="PRO_5001744015" evidence="1">
    <location>
        <begin position="18"/>
        <end position="792"/>
    </location>
</feature>
<dbReference type="Proteomes" id="UP000028134">
    <property type="component" value="Unassembled WGS sequence"/>
</dbReference>
<dbReference type="PANTHER" id="PTHR45661">
    <property type="entry name" value="SURFACE ANTIGEN"/>
    <property type="match status" value="1"/>
</dbReference>
<proteinExistence type="predicted"/>
<evidence type="ECO:0000259" key="3">
    <source>
        <dbReference type="Pfam" id="PF19190"/>
    </source>
</evidence>
<dbReference type="InterPro" id="IPR032675">
    <property type="entry name" value="LRR_dom_sf"/>
</dbReference>
<reference evidence="4 5" key="1">
    <citation type="submission" date="2014-04" db="EMBL/GenBank/DDBJ databases">
        <authorList>
            <person name="Sears C."/>
            <person name="Carroll K."/>
            <person name="Sack B.R."/>
            <person name="Qadri F."/>
            <person name="Myers L.L."/>
            <person name="Chung G.-T."/>
            <person name="Escheverria P."/>
            <person name="Fraser C.M."/>
            <person name="Sadzewicz L."/>
            <person name="Shefchek K.A."/>
            <person name="Tallon L."/>
            <person name="Das S.P."/>
            <person name="Daugherty S."/>
            <person name="Mongodin E.F."/>
        </authorList>
    </citation>
    <scope>NUCLEOTIDE SEQUENCE [LARGE SCALE GENOMIC DNA]</scope>
    <source>
        <strain evidence="5">3775 SL(B) 10 (iv)</strain>
    </source>
</reference>
<dbReference type="Pfam" id="PF13004">
    <property type="entry name" value="BACON"/>
    <property type="match status" value="2"/>
</dbReference>
<dbReference type="SUPFAM" id="SSF52058">
    <property type="entry name" value="L domain-like"/>
    <property type="match status" value="1"/>
</dbReference>
<feature type="signal peptide" evidence="1">
    <location>
        <begin position="1"/>
        <end position="17"/>
    </location>
</feature>
<dbReference type="PANTHER" id="PTHR45661:SF3">
    <property type="entry name" value="IG-LIKE DOMAIN-CONTAINING PROTEIN"/>
    <property type="match status" value="1"/>
</dbReference>
<dbReference type="InterPro" id="IPR026906">
    <property type="entry name" value="LRR_5"/>
</dbReference>
<evidence type="ECO:0000313" key="4">
    <source>
        <dbReference type="EMBL" id="KDS27488.1"/>
    </source>
</evidence>
<dbReference type="Gene3D" id="3.80.10.10">
    <property type="entry name" value="Ribonuclease Inhibitor"/>
    <property type="match status" value="2"/>
</dbReference>
<feature type="domain" description="BACON" evidence="3">
    <location>
        <begin position="38"/>
        <end position="126"/>
    </location>
</feature>
<dbReference type="InterPro" id="IPR053139">
    <property type="entry name" value="Surface_bspA-like"/>
</dbReference>
<dbReference type="CDD" id="cd14948">
    <property type="entry name" value="BACON"/>
    <property type="match status" value="4"/>
</dbReference>
<dbReference type="RefSeq" id="WP_012055588.1">
    <property type="nucleotide sequence ID" value="NZ_JNHI01000029.1"/>
</dbReference>
<name>A0A078QWQ9_PHOVU</name>
<dbReference type="Pfam" id="PF13306">
    <property type="entry name" value="LRR_5"/>
    <property type="match status" value="1"/>
</dbReference>